<dbReference type="InterPro" id="IPR036397">
    <property type="entry name" value="RNaseH_sf"/>
</dbReference>
<name>A0A3P5YUL9_BRACM</name>
<dbReference type="GO" id="GO:0003676">
    <property type="term" value="F:nucleic acid binding"/>
    <property type="evidence" value="ECO:0007669"/>
    <property type="project" value="InterPro"/>
</dbReference>
<feature type="domain" description="RNase H type-1" evidence="2">
    <location>
        <begin position="61"/>
        <end position="181"/>
    </location>
</feature>
<dbReference type="AlphaFoldDB" id="A0A3P5YUL9"/>
<gene>
    <name evidence="4" type="ORF">BRAA06T23723Z</name>
    <name evidence="3" type="ORF">BRAPAZ1V2_A06P05390.2</name>
</gene>
<dbReference type="PANTHER" id="PTHR47723">
    <property type="entry name" value="OS05G0353850 PROTEIN"/>
    <property type="match status" value="1"/>
</dbReference>
<dbReference type="SUPFAM" id="SSF53098">
    <property type="entry name" value="Ribonuclease H-like"/>
    <property type="match status" value="1"/>
</dbReference>
<dbReference type="InterPro" id="IPR002156">
    <property type="entry name" value="RNaseH_domain"/>
</dbReference>
<dbReference type="CDD" id="cd06222">
    <property type="entry name" value="RNase_H_like"/>
    <property type="match status" value="1"/>
</dbReference>
<accession>A0A3P5YUL9</accession>
<dbReference type="InterPro" id="IPR053151">
    <property type="entry name" value="RNase_H-like"/>
</dbReference>
<dbReference type="Gramene" id="A06p05390.2_BraZ1">
    <property type="protein sequence ID" value="A06p05390.2_BraZ1.CDS.1"/>
    <property type="gene ID" value="A06g05390.2_BraZ1"/>
</dbReference>
<dbReference type="Pfam" id="PF13456">
    <property type="entry name" value="RVT_3"/>
    <property type="match status" value="1"/>
</dbReference>
<dbReference type="Proteomes" id="UP000694005">
    <property type="component" value="Chromosome A06"/>
</dbReference>
<feature type="region of interest" description="Disordered" evidence="1">
    <location>
        <begin position="31"/>
        <end position="50"/>
    </location>
</feature>
<dbReference type="PANTHER" id="PTHR47723:SF19">
    <property type="entry name" value="POLYNUCLEOTIDYL TRANSFERASE, RIBONUCLEASE H-LIKE SUPERFAMILY PROTEIN"/>
    <property type="match status" value="1"/>
</dbReference>
<dbReference type="GO" id="GO:0004523">
    <property type="term" value="F:RNA-DNA hybrid ribonuclease activity"/>
    <property type="evidence" value="ECO:0007669"/>
    <property type="project" value="InterPro"/>
</dbReference>
<dbReference type="Gene3D" id="3.30.420.10">
    <property type="entry name" value="Ribonuclease H-like superfamily/Ribonuclease H"/>
    <property type="match status" value="1"/>
</dbReference>
<evidence type="ECO:0000313" key="3">
    <source>
        <dbReference type="EMBL" id="CAG7868299.1"/>
    </source>
</evidence>
<evidence type="ECO:0000313" key="4">
    <source>
        <dbReference type="EMBL" id="VDC65183.1"/>
    </source>
</evidence>
<organism evidence="4">
    <name type="scientific">Brassica campestris</name>
    <name type="common">Field mustard</name>
    <dbReference type="NCBI Taxonomy" id="3711"/>
    <lineage>
        <taxon>Eukaryota</taxon>
        <taxon>Viridiplantae</taxon>
        <taxon>Streptophyta</taxon>
        <taxon>Embryophyta</taxon>
        <taxon>Tracheophyta</taxon>
        <taxon>Spermatophyta</taxon>
        <taxon>Magnoliopsida</taxon>
        <taxon>eudicotyledons</taxon>
        <taxon>Gunneridae</taxon>
        <taxon>Pentapetalae</taxon>
        <taxon>rosids</taxon>
        <taxon>malvids</taxon>
        <taxon>Brassicales</taxon>
        <taxon>Brassicaceae</taxon>
        <taxon>Brassiceae</taxon>
        <taxon>Brassica</taxon>
    </lineage>
</organism>
<dbReference type="EMBL" id="LR031569">
    <property type="protein sequence ID" value="VDC65183.1"/>
    <property type="molecule type" value="Genomic_DNA"/>
</dbReference>
<reference evidence="4" key="1">
    <citation type="submission" date="2018-11" db="EMBL/GenBank/DDBJ databases">
        <authorList>
            <consortium name="Genoscope - CEA"/>
            <person name="William W."/>
        </authorList>
    </citation>
    <scope>NUCLEOTIDE SEQUENCE</scope>
</reference>
<evidence type="ECO:0000259" key="2">
    <source>
        <dbReference type="Pfam" id="PF13456"/>
    </source>
</evidence>
<dbReference type="InterPro" id="IPR044730">
    <property type="entry name" value="RNase_H-like_dom_plant"/>
</dbReference>
<dbReference type="InterPro" id="IPR012337">
    <property type="entry name" value="RNaseH-like_sf"/>
</dbReference>
<dbReference type="EMBL" id="LS974622">
    <property type="protein sequence ID" value="CAG7868299.1"/>
    <property type="molecule type" value="Genomic_DNA"/>
</dbReference>
<proteinExistence type="predicted"/>
<protein>
    <recommendedName>
        <fullName evidence="2">RNase H type-1 domain-containing protein</fullName>
    </recommendedName>
</protein>
<sequence length="210" mass="24878">MIFQQKLTHWRYLLQAAYQDTKEWMEAQQFTEEVQPGQPRRSPNSKRNEWKRPEMGFVKCNYDGSFYNINTPAQAGWLIRDSTGLFKGAGQFKTRKPHNALESELQALLGAMMICWSQGYTKVIFEGDNINVINLLKKRTKNINVVNWLRDIWKWEQKFESLQYTWTNRESNSCADLLAKQQLQDNDEYIYHPCIPNVIRDVISVDYFDH</sequence>
<evidence type="ECO:0000256" key="1">
    <source>
        <dbReference type="SAM" id="MobiDB-lite"/>
    </source>
</evidence>